<evidence type="ECO:0000313" key="2">
    <source>
        <dbReference type="Proteomes" id="UP001208570"/>
    </source>
</evidence>
<keyword evidence="2" id="KW-1185">Reference proteome</keyword>
<sequence>MGCESFHRHYKDRIWPLSTTSSLPLKRSFRRLLTFPALTRDYGQQFDKMEGVDVAFGYWSKSLANLCEISHDDVKRIVCELTQTTKNAIGKGYKFFWDSYIHNLEVRTTTDGSEVQALCYRSQRKNEKPHQLTVVPPRTHDFACRQISDIMILKPTAPDNDSLPQKRKCYGVSCDVYNPINVPLSELRIRDQLMPTLVAHDPESQWLHLWNMEDNPIPVKSQFGTVPRGCVLSYQAPVVIGTSFTSVTDPPDSIFPDFDTTSHLYTSLEVSADESFCRQLKVISSPTKSRSSDN</sequence>
<reference evidence="1" key="1">
    <citation type="journal article" date="2023" name="Mol. Biol. Evol.">
        <title>Third-Generation Sequencing Reveals the Adaptive Role of the Epigenome in Three Deep-Sea Polychaetes.</title>
        <authorList>
            <person name="Perez M."/>
            <person name="Aroh O."/>
            <person name="Sun Y."/>
            <person name="Lan Y."/>
            <person name="Juniper S.K."/>
            <person name="Young C.R."/>
            <person name="Angers B."/>
            <person name="Qian P.Y."/>
        </authorList>
    </citation>
    <scope>NUCLEOTIDE SEQUENCE</scope>
    <source>
        <strain evidence="1">P08H-3</strain>
    </source>
</reference>
<organism evidence="1 2">
    <name type="scientific">Paralvinella palmiformis</name>
    <dbReference type="NCBI Taxonomy" id="53620"/>
    <lineage>
        <taxon>Eukaryota</taxon>
        <taxon>Metazoa</taxon>
        <taxon>Spiralia</taxon>
        <taxon>Lophotrochozoa</taxon>
        <taxon>Annelida</taxon>
        <taxon>Polychaeta</taxon>
        <taxon>Sedentaria</taxon>
        <taxon>Canalipalpata</taxon>
        <taxon>Terebellida</taxon>
        <taxon>Terebelliformia</taxon>
        <taxon>Alvinellidae</taxon>
        <taxon>Paralvinella</taxon>
    </lineage>
</organism>
<gene>
    <name evidence="1" type="ORF">LSH36_682g01090</name>
</gene>
<dbReference type="AlphaFoldDB" id="A0AAD9MTP9"/>
<dbReference type="EMBL" id="JAODUP010000682">
    <property type="protein sequence ID" value="KAK2145432.1"/>
    <property type="molecule type" value="Genomic_DNA"/>
</dbReference>
<dbReference type="Proteomes" id="UP001208570">
    <property type="component" value="Unassembled WGS sequence"/>
</dbReference>
<name>A0AAD9MTP9_9ANNE</name>
<evidence type="ECO:0000313" key="1">
    <source>
        <dbReference type="EMBL" id="KAK2145432.1"/>
    </source>
</evidence>
<comment type="caution">
    <text evidence="1">The sequence shown here is derived from an EMBL/GenBank/DDBJ whole genome shotgun (WGS) entry which is preliminary data.</text>
</comment>
<accession>A0AAD9MTP9</accession>
<proteinExistence type="predicted"/>
<protein>
    <submittedName>
        <fullName evidence="1">Uncharacterized protein</fullName>
    </submittedName>
</protein>